<dbReference type="STRING" id="1783515.A4E84_23335"/>
<dbReference type="Proteomes" id="UP000076096">
    <property type="component" value="Chromosome"/>
</dbReference>
<keyword evidence="3" id="KW-1185">Reference proteome</keyword>
<organism evidence="2 3">
    <name type="scientific">Streptomyces qaidamensis</name>
    <dbReference type="NCBI Taxonomy" id="1783515"/>
    <lineage>
        <taxon>Bacteria</taxon>
        <taxon>Bacillati</taxon>
        <taxon>Actinomycetota</taxon>
        <taxon>Actinomycetes</taxon>
        <taxon>Kitasatosporales</taxon>
        <taxon>Streptomycetaceae</taxon>
        <taxon>Streptomyces</taxon>
        <taxon>Streptomyces aurantiacus group</taxon>
    </lineage>
</organism>
<dbReference type="Pfam" id="PF12902">
    <property type="entry name" value="Ferritin-like"/>
    <property type="match status" value="1"/>
</dbReference>
<dbReference type="PANTHER" id="PTHR34400:SF4">
    <property type="entry name" value="MEMBRANE PROTEIN"/>
    <property type="match status" value="1"/>
</dbReference>
<reference evidence="3" key="1">
    <citation type="submission" date="2016-04" db="EMBL/GenBank/DDBJ databases">
        <authorList>
            <person name="Zhang B."/>
        </authorList>
    </citation>
    <scope>NUCLEOTIDE SEQUENCE [LARGE SCALE GENOMIC DNA]</scope>
    <source>
        <strain evidence="3">S10</strain>
    </source>
</reference>
<gene>
    <name evidence="2" type="ORF">A4E84_23335</name>
</gene>
<evidence type="ECO:0000313" key="3">
    <source>
        <dbReference type="Proteomes" id="UP000076096"/>
    </source>
</evidence>
<dbReference type="InterPro" id="IPR026820">
    <property type="entry name" value="VioB/RebD_dom"/>
</dbReference>
<name>A0A143C4T1_9ACTN</name>
<dbReference type="KEGG" id="stsi:A4E84_23335"/>
<dbReference type="EMBL" id="CP015098">
    <property type="protein sequence ID" value="AMW12170.1"/>
    <property type="molecule type" value="Genomic_DNA"/>
</dbReference>
<proteinExistence type="predicted"/>
<dbReference type="PANTHER" id="PTHR34400">
    <property type="match status" value="1"/>
</dbReference>
<feature type="domain" description="Iminophenyl-pyruvate dimer synthase" evidence="1">
    <location>
        <begin position="32"/>
        <end position="233"/>
    </location>
</feature>
<dbReference type="Gene3D" id="1.20.1260.10">
    <property type="match status" value="1"/>
</dbReference>
<dbReference type="AlphaFoldDB" id="A0A143C4T1"/>
<sequence>MATIVSYQSSRIVELMDAREDQRDSEWLKDALQQAVMLELSTLPPYLCALWSIEDQESDVAQAIRRVVFDEMSHLGLAGNLLTTIGGMPRLADARTAPKYPGPLPGGVRPDLTVFLSGLTKDSLDLFSRIEEPDDPVTVESGGHTSIGAFYSAIGEAFRQHPDLITGTRQMRRLMSHHGEGNDVLEITSLAGAEKAIGIIKEQGEGTAASPENPHPGEQGELAHFYVFRELFHGRKLVRTSQNPDRWEFAGDAIAMPSALPMGKVPAGGWEAGGLPAPDEETRQRLVEVNLQYSEMLRFLERAWQATATADMQRNLSAAVTRMRFLVEPSQLLMQRALPDGSGRTYGPEFRYVDP</sequence>
<protein>
    <recommendedName>
        <fullName evidence="1">Iminophenyl-pyruvate dimer synthase domain-containing protein</fullName>
    </recommendedName>
</protein>
<dbReference type="RefSeq" id="WP_062928454.1">
    <property type="nucleotide sequence ID" value="NZ_CP015098.1"/>
</dbReference>
<evidence type="ECO:0000313" key="2">
    <source>
        <dbReference type="EMBL" id="AMW12170.1"/>
    </source>
</evidence>
<evidence type="ECO:0000259" key="1">
    <source>
        <dbReference type="Pfam" id="PF12902"/>
    </source>
</evidence>
<dbReference type="InterPro" id="IPR012347">
    <property type="entry name" value="Ferritin-like"/>
</dbReference>
<accession>A0A143C4T1</accession>